<feature type="transmembrane region" description="Helical" evidence="7">
    <location>
        <begin position="18"/>
        <end position="38"/>
    </location>
</feature>
<evidence type="ECO:0000313" key="10">
    <source>
        <dbReference type="Proteomes" id="UP001221519"/>
    </source>
</evidence>
<name>A0ABY7X333_9BACL</name>
<dbReference type="EMBL" id="CP118108">
    <property type="protein sequence ID" value="WDI00261.1"/>
    <property type="molecule type" value="Genomic_DNA"/>
</dbReference>
<keyword evidence="3" id="KW-1003">Cell membrane</keyword>
<feature type="transmembrane region" description="Helical" evidence="7">
    <location>
        <begin position="50"/>
        <end position="72"/>
    </location>
</feature>
<dbReference type="InterPro" id="IPR011701">
    <property type="entry name" value="MFS"/>
</dbReference>
<dbReference type="Pfam" id="PF07690">
    <property type="entry name" value="MFS_1"/>
    <property type="match status" value="1"/>
</dbReference>
<dbReference type="PANTHER" id="PTHR43124">
    <property type="entry name" value="PURINE EFFLUX PUMP PBUE"/>
    <property type="match status" value="1"/>
</dbReference>
<dbReference type="Gene3D" id="1.20.1250.20">
    <property type="entry name" value="MFS general substrate transporter like domains"/>
    <property type="match status" value="1"/>
</dbReference>
<evidence type="ECO:0000256" key="5">
    <source>
        <dbReference type="ARBA" id="ARBA00022989"/>
    </source>
</evidence>
<accession>A0ABY7X333</accession>
<comment type="subcellular location">
    <subcellularLocation>
        <location evidence="1">Cell membrane</location>
        <topology evidence="1">Multi-pass membrane protein</topology>
    </subcellularLocation>
</comment>
<protein>
    <submittedName>
        <fullName evidence="9">MFS transporter</fullName>
    </submittedName>
</protein>
<keyword evidence="6 7" id="KW-0472">Membrane</keyword>
<keyword evidence="2" id="KW-0813">Transport</keyword>
<evidence type="ECO:0000256" key="6">
    <source>
        <dbReference type="ARBA" id="ARBA00023136"/>
    </source>
</evidence>
<evidence type="ECO:0000313" key="9">
    <source>
        <dbReference type="EMBL" id="WDI00261.1"/>
    </source>
</evidence>
<evidence type="ECO:0000256" key="3">
    <source>
        <dbReference type="ARBA" id="ARBA00022475"/>
    </source>
</evidence>
<evidence type="ECO:0000259" key="8">
    <source>
        <dbReference type="PROSITE" id="PS50850"/>
    </source>
</evidence>
<proteinExistence type="predicted"/>
<evidence type="ECO:0000256" key="1">
    <source>
        <dbReference type="ARBA" id="ARBA00004651"/>
    </source>
</evidence>
<feature type="transmembrane region" description="Helical" evidence="7">
    <location>
        <begin position="92"/>
        <end position="113"/>
    </location>
</feature>
<evidence type="ECO:0000256" key="4">
    <source>
        <dbReference type="ARBA" id="ARBA00022692"/>
    </source>
</evidence>
<gene>
    <name evidence="9" type="ORF">PUW25_13170</name>
</gene>
<dbReference type="InterPro" id="IPR050189">
    <property type="entry name" value="MFS_Efflux_Transporters"/>
</dbReference>
<evidence type="ECO:0000256" key="2">
    <source>
        <dbReference type="ARBA" id="ARBA00022448"/>
    </source>
</evidence>
<keyword evidence="5 7" id="KW-1133">Transmembrane helix</keyword>
<dbReference type="PROSITE" id="PS50850">
    <property type="entry name" value="MFS"/>
    <property type="match status" value="1"/>
</dbReference>
<organism evidence="9 10">
    <name type="scientific">Paenibacillus urinalis</name>
    <dbReference type="NCBI Taxonomy" id="521520"/>
    <lineage>
        <taxon>Bacteria</taxon>
        <taxon>Bacillati</taxon>
        <taxon>Bacillota</taxon>
        <taxon>Bacilli</taxon>
        <taxon>Bacillales</taxon>
        <taxon>Paenibacillaceae</taxon>
        <taxon>Paenibacillus</taxon>
    </lineage>
</organism>
<dbReference type="SUPFAM" id="SSF103473">
    <property type="entry name" value="MFS general substrate transporter"/>
    <property type="match status" value="1"/>
</dbReference>
<dbReference type="PANTHER" id="PTHR43124:SF10">
    <property type="entry name" value="PURINE EFFLUX PUMP PBUE"/>
    <property type="match status" value="1"/>
</dbReference>
<feature type="domain" description="Major facilitator superfamily (MFS) profile" evidence="8">
    <location>
        <begin position="1"/>
        <end position="123"/>
    </location>
</feature>
<dbReference type="RefSeq" id="WP_274337175.1">
    <property type="nucleotide sequence ID" value="NZ_CP118106.1"/>
</dbReference>
<reference evidence="9 10" key="1">
    <citation type="submission" date="2023-02" db="EMBL/GenBank/DDBJ databases">
        <title>Pathogen: clinical or host-associated sample.</title>
        <authorList>
            <person name="Hergert J."/>
            <person name="Casey R."/>
            <person name="Wagner J."/>
            <person name="Young E.L."/>
            <person name="Oakeson K.F."/>
        </authorList>
    </citation>
    <scope>NUCLEOTIDE SEQUENCE [LARGE SCALE GENOMIC DNA]</scope>
    <source>
        <strain evidence="9 10">2022CK-00829</strain>
    </source>
</reference>
<evidence type="ECO:0000256" key="7">
    <source>
        <dbReference type="SAM" id="Phobius"/>
    </source>
</evidence>
<keyword evidence="10" id="KW-1185">Reference proteome</keyword>
<dbReference type="InterPro" id="IPR036259">
    <property type="entry name" value="MFS_trans_sf"/>
</dbReference>
<dbReference type="InterPro" id="IPR020846">
    <property type="entry name" value="MFS_dom"/>
</dbReference>
<dbReference type="Proteomes" id="UP001221519">
    <property type="component" value="Chromosome"/>
</dbReference>
<keyword evidence="4 7" id="KW-0812">Transmembrane</keyword>
<sequence length="123" mass="13441">MSAYAIAAKLAITGRQGAAISTVAMGYSSSLVFGVPIGRMVAASYDWKTIFWAIGILSLLSIFAVFKWIPALGGESVVSFHQRFTPLVNPKVIFTLFVTLFVFINYSIINTYITPLLNSALRK</sequence>